<evidence type="ECO:0000259" key="2">
    <source>
        <dbReference type="Pfam" id="PF22725"/>
    </source>
</evidence>
<organism evidence="3 4">
    <name type="scientific">Sulfuritortus calidifontis</name>
    <dbReference type="NCBI Taxonomy" id="1914471"/>
    <lineage>
        <taxon>Bacteria</taxon>
        <taxon>Pseudomonadati</taxon>
        <taxon>Pseudomonadota</taxon>
        <taxon>Betaproteobacteria</taxon>
        <taxon>Nitrosomonadales</taxon>
        <taxon>Thiobacillaceae</taxon>
        <taxon>Sulfuritortus</taxon>
    </lineage>
</organism>
<sequence length="339" mass="37181">MVDRYLIVSLGSIGRRHLKNLRILRPEAEIGVLRLHSSARETDLPEGADIQFFKIDDALRFSPTAAIVASPASTHLTVASSLAKAGIPMLIEKPFSDSCTGLDELIETAKARQLVLMVAYNLRFLPSLGEARRLIKTGAIGRVLGVRAEVGQYLPTWRPTVPYQRTVSAQRAMGGGALLELSHEIDYLYWIFGLPTRVSAVGGHYSDLEIDVEDMVSLCLEYDQSRCLAHIHLDLLQRSTTRSCKFIGTEGTLVWDGIADRLDLFDAASGTWQRIETDLCPDRNTLYVDELRHFLDCVSTGCAPAIGADAAYDVLAIVDAAKASMSGNCSVMVKGYGKY</sequence>
<comment type="caution">
    <text evidence="3">The sequence shown here is derived from an EMBL/GenBank/DDBJ whole genome shotgun (WGS) entry which is preliminary data.</text>
</comment>
<protein>
    <submittedName>
        <fullName evidence="3">Putative dehydrogenase</fullName>
    </submittedName>
</protein>
<reference evidence="3 4" key="1">
    <citation type="submission" date="2019-03" db="EMBL/GenBank/DDBJ databases">
        <title>Genomic Encyclopedia of Type Strains, Phase IV (KMG-IV): sequencing the most valuable type-strain genomes for metagenomic binning, comparative biology and taxonomic classification.</title>
        <authorList>
            <person name="Goeker M."/>
        </authorList>
    </citation>
    <scope>NUCLEOTIDE SEQUENCE [LARGE SCALE GENOMIC DNA]</scope>
    <source>
        <strain evidence="3 4">DSM 103923</strain>
    </source>
</reference>
<feature type="domain" description="Gfo/Idh/MocA-like oxidoreductase N-terminal" evidence="1">
    <location>
        <begin position="4"/>
        <end position="120"/>
    </location>
</feature>
<keyword evidence="4" id="KW-1185">Reference proteome</keyword>
<dbReference type="EMBL" id="SLZY01000005">
    <property type="protein sequence ID" value="TCS72478.1"/>
    <property type="molecule type" value="Genomic_DNA"/>
</dbReference>
<proteinExistence type="predicted"/>
<dbReference type="PANTHER" id="PTHR43377">
    <property type="entry name" value="BILIVERDIN REDUCTASE A"/>
    <property type="match status" value="1"/>
</dbReference>
<dbReference type="Proteomes" id="UP000295135">
    <property type="component" value="Unassembled WGS sequence"/>
</dbReference>
<dbReference type="InterPro" id="IPR000683">
    <property type="entry name" value="Gfo/Idh/MocA-like_OxRdtase_N"/>
</dbReference>
<evidence type="ECO:0000313" key="4">
    <source>
        <dbReference type="Proteomes" id="UP000295135"/>
    </source>
</evidence>
<dbReference type="Gene3D" id="3.30.360.10">
    <property type="entry name" value="Dihydrodipicolinate Reductase, domain 2"/>
    <property type="match status" value="1"/>
</dbReference>
<dbReference type="Pfam" id="PF22725">
    <property type="entry name" value="GFO_IDH_MocA_C3"/>
    <property type="match status" value="1"/>
</dbReference>
<feature type="domain" description="GFO/IDH/MocA-like oxidoreductase" evidence="2">
    <location>
        <begin position="130"/>
        <end position="253"/>
    </location>
</feature>
<accession>A0A4V2UQT4</accession>
<dbReference type="SUPFAM" id="SSF51735">
    <property type="entry name" value="NAD(P)-binding Rossmann-fold domains"/>
    <property type="match status" value="1"/>
</dbReference>
<dbReference type="PANTHER" id="PTHR43377:SF1">
    <property type="entry name" value="BILIVERDIN REDUCTASE A"/>
    <property type="match status" value="1"/>
</dbReference>
<dbReference type="SUPFAM" id="SSF55347">
    <property type="entry name" value="Glyceraldehyde-3-phosphate dehydrogenase-like, C-terminal domain"/>
    <property type="match status" value="1"/>
</dbReference>
<gene>
    <name evidence="3" type="ORF">EDC61_105133</name>
</gene>
<dbReference type="RefSeq" id="WP_126463535.1">
    <property type="nucleotide sequence ID" value="NZ_AP018721.1"/>
</dbReference>
<dbReference type="OrthoDB" id="9793050at2"/>
<name>A0A4V2UQT4_9PROT</name>
<evidence type="ECO:0000259" key="1">
    <source>
        <dbReference type="Pfam" id="PF01408"/>
    </source>
</evidence>
<dbReference type="Gene3D" id="3.40.50.720">
    <property type="entry name" value="NAD(P)-binding Rossmann-like Domain"/>
    <property type="match status" value="1"/>
</dbReference>
<dbReference type="InterPro" id="IPR051450">
    <property type="entry name" value="Gfo/Idh/MocA_Oxidoreductases"/>
</dbReference>
<dbReference type="InterPro" id="IPR055170">
    <property type="entry name" value="GFO_IDH_MocA-like_dom"/>
</dbReference>
<evidence type="ECO:0000313" key="3">
    <source>
        <dbReference type="EMBL" id="TCS72478.1"/>
    </source>
</evidence>
<dbReference type="GO" id="GO:0000166">
    <property type="term" value="F:nucleotide binding"/>
    <property type="evidence" value="ECO:0007669"/>
    <property type="project" value="InterPro"/>
</dbReference>
<dbReference type="AlphaFoldDB" id="A0A4V2UQT4"/>
<dbReference type="Pfam" id="PF01408">
    <property type="entry name" value="GFO_IDH_MocA"/>
    <property type="match status" value="1"/>
</dbReference>
<dbReference type="InterPro" id="IPR036291">
    <property type="entry name" value="NAD(P)-bd_dom_sf"/>
</dbReference>